<sequence>MVQAHLHTKTLNHNTTPGTPGPGLPSRSPCGRLFLCPLRIERLQGDRRKLTRLRHIRASRIPGHYGPREHLTLAVRALHVRIHTFTLKFLQGHT</sequence>
<dbReference type="EMBL" id="CP060714">
    <property type="protein sequence ID" value="QNN58429.1"/>
    <property type="molecule type" value="Genomic_DNA"/>
</dbReference>
<protein>
    <submittedName>
        <fullName evidence="2">Uncharacterized protein</fullName>
    </submittedName>
</protein>
<dbReference type="AlphaFoldDB" id="A0A7G9RS54"/>
<evidence type="ECO:0000313" key="3">
    <source>
        <dbReference type="Proteomes" id="UP000515811"/>
    </source>
</evidence>
<proteinExistence type="predicted"/>
<dbReference type="KEGG" id="drg:H9K76_06200"/>
<dbReference type="RefSeq" id="WP_187598807.1">
    <property type="nucleotide sequence ID" value="NZ_CP060714.1"/>
</dbReference>
<feature type="compositionally biased region" description="Basic residues" evidence="1">
    <location>
        <begin position="1"/>
        <end position="10"/>
    </location>
</feature>
<name>A0A7G9RS54_9BURK</name>
<feature type="region of interest" description="Disordered" evidence="1">
    <location>
        <begin position="1"/>
        <end position="26"/>
    </location>
</feature>
<accession>A0A7G9RS54</accession>
<keyword evidence="3" id="KW-1185">Reference proteome</keyword>
<reference evidence="2 3" key="1">
    <citation type="submission" date="2020-08" db="EMBL/GenBank/DDBJ databases">
        <title>Genome sequence of Diaphorobacter ruginosibacter DSM 27467T.</title>
        <authorList>
            <person name="Hyun D.-W."/>
            <person name="Bae J.-W."/>
        </authorList>
    </citation>
    <scope>NUCLEOTIDE SEQUENCE [LARGE SCALE GENOMIC DNA]</scope>
    <source>
        <strain evidence="2 3">DSM 27467</strain>
    </source>
</reference>
<gene>
    <name evidence="2" type="ORF">H9K76_06200</name>
</gene>
<evidence type="ECO:0000256" key="1">
    <source>
        <dbReference type="SAM" id="MobiDB-lite"/>
    </source>
</evidence>
<organism evidence="2 3">
    <name type="scientific">Diaphorobacter ruginosibacter</name>
    <dbReference type="NCBI Taxonomy" id="1715720"/>
    <lineage>
        <taxon>Bacteria</taxon>
        <taxon>Pseudomonadati</taxon>
        <taxon>Pseudomonadota</taxon>
        <taxon>Betaproteobacteria</taxon>
        <taxon>Burkholderiales</taxon>
        <taxon>Comamonadaceae</taxon>
        <taxon>Diaphorobacter</taxon>
    </lineage>
</organism>
<dbReference type="Proteomes" id="UP000515811">
    <property type="component" value="Chromosome"/>
</dbReference>
<evidence type="ECO:0000313" key="2">
    <source>
        <dbReference type="EMBL" id="QNN58429.1"/>
    </source>
</evidence>